<evidence type="ECO:0000313" key="3">
    <source>
        <dbReference type="Proteomes" id="UP001143307"/>
    </source>
</evidence>
<accession>A0ABT3SWJ7</accession>
<dbReference type="SUPFAM" id="SSF53335">
    <property type="entry name" value="S-adenosyl-L-methionine-dependent methyltransferases"/>
    <property type="match status" value="1"/>
</dbReference>
<proteinExistence type="predicted"/>
<gene>
    <name evidence="2" type="ORF">EYC87_12320</name>
</gene>
<dbReference type="InterPro" id="IPR029063">
    <property type="entry name" value="SAM-dependent_MTases_sf"/>
</dbReference>
<dbReference type="Gene3D" id="3.40.50.150">
    <property type="entry name" value="Vaccinia Virus protein VP39"/>
    <property type="match status" value="1"/>
</dbReference>
<protein>
    <submittedName>
        <fullName evidence="2">FkbM family methyltransferase</fullName>
    </submittedName>
</protein>
<dbReference type="NCBIfam" id="TIGR01444">
    <property type="entry name" value="fkbM_fam"/>
    <property type="match status" value="1"/>
</dbReference>
<dbReference type="GO" id="GO:0032259">
    <property type="term" value="P:methylation"/>
    <property type="evidence" value="ECO:0007669"/>
    <property type="project" value="UniProtKB-KW"/>
</dbReference>
<reference evidence="2" key="1">
    <citation type="submission" date="2019-02" db="EMBL/GenBank/DDBJ databases">
        <authorList>
            <person name="Li S.-H."/>
        </authorList>
    </citation>
    <scope>NUCLEOTIDE SEQUENCE</scope>
    <source>
        <strain evidence="2">IMCC8485</strain>
    </source>
</reference>
<sequence>MAIEQQCVPLLAPGLEAELALYIHPEQDKHVSRRIREEGIWEPYETSLVLQLLQPGHVFVDVGANIGYFSLLAATRVGGSGAVFAFEPDPGNYALLAASANHNHLAHIICAEQAGLAETAGEAKLYLSEDNFGDHQIFATGTARDSKPISLLRGSDFLGPRTQRLDLLKVDTQGSEFGVMKGLMPLLQEQKEPTRIIIELTPLSLRQCGSSGRALITLLAELGQPLWIIDHIEHRMVQSSADELCVWCDNVDAVPGDEGFMNIMVGPALP</sequence>
<organism evidence="2 3">
    <name type="scientific">Candidatus Seongchinamella marina</name>
    <dbReference type="NCBI Taxonomy" id="2518990"/>
    <lineage>
        <taxon>Bacteria</taxon>
        <taxon>Pseudomonadati</taxon>
        <taxon>Pseudomonadota</taxon>
        <taxon>Gammaproteobacteria</taxon>
        <taxon>Cellvibrionales</taxon>
        <taxon>Halieaceae</taxon>
        <taxon>Seongchinamella</taxon>
    </lineage>
</organism>
<dbReference type="Pfam" id="PF05050">
    <property type="entry name" value="Methyltransf_21"/>
    <property type="match status" value="1"/>
</dbReference>
<dbReference type="EMBL" id="SHNP01000004">
    <property type="protein sequence ID" value="MCX2974368.1"/>
    <property type="molecule type" value="Genomic_DNA"/>
</dbReference>
<keyword evidence="2" id="KW-0489">Methyltransferase</keyword>
<dbReference type="GO" id="GO:0008168">
    <property type="term" value="F:methyltransferase activity"/>
    <property type="evidence" value="ECO:0007669"/>
    <property type="project" value="UniProtKB-KW"/>
</dbReference>
<feature type="domain" description="Methyltransferase FkbM" evidence="1">
    <location>
        <begin position="61"/>
        <end position="223"/>
    </location>
</feature>
<evidence type="ECO:0000259" key="1">
    <source>
        <dbReference type="Pfam" id="PF05050"/>
    </source>
</evidence>
<dbReference type="InterPro" id="IPR052514">
    <property type="entry name" value="SAM-dependent_MTase"/>
</dbReference>
<dbReference type="InterPro" id="IPR006342">
    <property type="entry name" value="FkbM_mtfrase"/>
</dbReference>
<dbReference type="RefSeq" id="WP_279253149.1">
    <property type="nucleotide sequence ID" value="NZ_SHNP01000004.1"/>
</dbReference>
<comment type="caution">
    <text evidence="2">The sequence shown here is derived from an EMBL/GenBank/DDBJ whole genome shotgun (WGS) entry which is preliminary data.</text>
</comment>
<dbReference type="PANTHER" id="PTHR34203">
    <property type="entry name" value="METHYLTRANSFERASE, FKBM FAMILY PROTEIN"/>
    <property type="match status" value="1"/>
</dbReference>
<name>A0ABT3SWJ7_9GAMM</name>
<keyword evidence="3" id="KW-1185">Reference proteome</keyword>
<dbReference type="PANTHER" id="PTHR34203:SF15">
    <property type="entry name" value="SLL1173 PROTEIN"/>
    <property type="match status" value="1"/>
</dbReference>
<keyword evidence="2" id="KW-0808">Transferase</keyword>
<evidence type="ECO:0000313" key="2">
    <source>
        <dbReference type="EMBL" id="MCX2974368.1"/>
    </source>
</evidence>
<dbReference type="Proteomes" id="UP001143307">
    <property type="component" value="Unassembled WGS sequence"/>
</dbReference>